<proteinExistence type="predicted"/>
<dbReference type="Gene3D" id="3.40.50.2000">
    <property type="entry name" value="Glycogen Phosphorylase B"/>
    <property type="match status" value="2"/>
</dbReference>
<dbReference type="Pfam" id="PF00534">
    <property type="entry name" value="Glycos_transf_1"/>
    <property type="match status" value="1"/>
</dbReference>
<evidence type="ECO:0000256" key="1">
    <source>
        <dbReference type="ARBA" id="ARBA00022679"/>
    </source>
</evidence>
<dbReference type="PANTHER" id="PTHR46401:SF2">
    <property type="entry name" value="GLYCOSYLTRANSFERASE WBBK-RELATED"/>
    <property type="match status" value="1"/>
</dbReference>
<dbReference type="SUPFAM" id="SSF53756">
    <property type="entry name" value="UDP-Glycosyltransferase/glycogen phosphorylase"/>
    <property type="match status" value="1"/>
</dbReference>
<protein>
    <recommendedName>
        <fullName evidence="5">Glycosyl transferase</fullName>
    </recommendedName>
</protein>
<dbReference type="Pfam" id="PF13439">
    <property type="entry name" value="Glyco_transf_4"/>
    <property type="match status" value="1"/>
</dbReference>
<reference evidence="4" key="2">
    <citation type="journal article" date="2015" name="ISME J.">
        <title>A new class of marine Euryarchaeota group II from the Mediterranean deep chlorophyll maximum.</title>
        <authorList>
            <person name="Martin-Cuadrado A.B."/>
            <person name="Garcia-Heredia I."/>
            <person name="Molto A.G."/>
            <person name="Lopez-Ubeda R."/>
            <person name="Kimes N."/>
            <person name="Lopez-Garcia P."/>
            <person name="Moreira D."/>
            <person name="Rodriguez-Valera F."/>
        </authorList>
    </citation>
    <scope>NUCLEOTIDE SEQUENCE</scope>
</reference>
<accession>A0A1B1TFW4</accession>
<dbReference type="EMBL" id="KP211925">
    <property type="protein sequence ID" value="ANV81171.1"/>
    <property type="molecule type" value="Genomic_DNA"/>
</dbReference>
<dbReference type="CDD" id="cd03801">
    <property type="entry name" value="GT4_PimA-like"/>
    <property type="match status" value="1"/>
</dbReference>
<evidence type="ECO:0000259" key="2">
    <source>
        <dbReference type="Pfam" id="PF00534"/>
    </source>
</evidence>
<keyword evidence="1" id="KW-0808">Transferase</keyword>
<dbReference type="GO" id="GO:0016757">
    <property type="term" value="F:glycosyltransferase activity"/>
    <property type="evidence" value="ECO:0007669"/>
    <property type="project" value="InterPro"/>
</dbReference>
<feature type="domain" description="Glycosyl transferase family 1" evidence="2">
    <location>
        <begin position="172"/>
        <end position="296"/>
    </location>
</feature>
<evidence type="ECO:0000259" key="3">
    <source>
        <dbReference type="Pfam" id="PF13439"/>
    </source>
</evidence>
<evidence type="ECO:0008006" key="5">
    <source>
        <dbReference type="Google" id="ProtNLM"/>
    </source>
</evidence>
<dbReference type="InterPro" id="IPR001296">
    <property type="entry name" value="Glyco_trans_1"/>
</dbReference>
<sequence length="330" mass="37518">MRRVLHVGPCDSPGGMAKVMQILAENPPESWGAELLSSHIVGNPVSKWFAYRKAIKKFHRMLSSRQVSVDLVHVHTAADWSWRRKKRFVKLACKFSVPCVIHIHSGKFQSWLSAPNSRKSVKIRNFINQTNSAVVVLNNDWKKKLQPYIGHCNVIYNPVDPKIIPNDDVERDEHHLLLLGRNEPVKGHKFAEKLGETLLESMPDLKISMTGIEQNENNWIDAKGWISEQEKLDLLQRSSLLIVPSAFEGQPLAIIEALACGLPCLASDRISELPEIVETAEFENLELWTTKVKEILAREINSDNLISASEQFGVEKIKQKWKVLYDSQFS</sequence>
<dbReference type="InterPro" id="IPR028098">
    <property type="entry name" value="Glyco_trans_4-like_N"/>
</dbReference>
<dbReference type="PANTHER" id="PTHR46401">
    <property type="entry name" value="GLYCOSYLTRANSFERASE WBBK-RELATED"/>
    <property type="match status" value="1"/>
</dbReference>
<name>A0A1B1TFW4_9ARCH</name>
<evidence type="ECO:0000313" key="4">
    <source>
        <dbReference type="EMBL" id="ANV81171.1"/>
    </source>
</evidence>
<organism evidence="4">
    <name type="scientific">uncultured Poseidoniia archaeon</name>
    <dbReference type="NCBI Taxonomy" id="1697135"/>
    <lineage>
        <taxon>Archaea</taxon>
        <taxon>Methanobacteriati</taxon>
        <taxon>Thermoplasmatota</taxon>
        <taxon>Candidatus Poseidoniia</taxon>
        <taxon>environmental samples</taxon>
    </lineage>
</organism>
<dbReference type="AlphaFoldDB" id="A0A1B1TFW4"/>
<feature type="domain" description="Glycosyltransferase subfamily 4-like N-terminal" evidence="3">
    <location>
        <begin position="48"/>
        <end position="161"/>
    </location>
</feature>
<reference evidence="4" key="1">
    <citation type="submission" date="2014-11" db="EMBL/GenBank/DDBJ databases">
        <authorList>
            <person name="Zhu J."/>
            <person name="Qi W."/>
            <person name="Song R."/>
        </authorList>
    </citation>
    <scope>NUCLEOTIDE SEQUENCE</scope>
</reference>